<keyword evidence="2" id="KW-1185">Reference proteome</keyword>
<reference evidence="1" key="1">
    <citation type="submission" date="2022-08" db="EMBL/GenBank/DDBJ databases">
        <authorList>
            <person name="Kallberg Y."/>
            <person name="Tangrot J."/>
            <person name="Rosling A."/>
        </authorList>
    </citation>
    <scope>NUCLEOTIDE SEQUENCE</scope>
    <source>
        <strain evidence="1">Wild A</strain>
    </source>
</reference>
<organism evidence="1 2">
    <name type="scientific">Funneliformis geosporum</name>
    <dbReference type="NCBI Taxonomy" id="1117311"/>
    <lineage>
        <taxon>Eukaryota</taxon>
        <taxon>Fungi</taxon>
        <taxon>Fungi incertae sedis</taxon>
        <taxon>Mucoromycota</taxon>
        <taxon>Glomeromycotina</taxon>
        <taxon>Glomeromycetes</taxon>
        <taxon>Glomerales</taxon>
        <taxon>Glomeraceae</taxon>
        <taxon>Funneliformis</taxon>
    </lineage>
</organism>
<dbReference type="EMBL" id="CAMKVN010009980">
    <property type="protein sequence ID" value="CAI2193728.1"/>
    <property type="molecule type" value="Genomic_DNA"/>
</dbReference>
<feature type="non-terminal residue" evidence="1">
    <location>
        <position position="100"/>
    </location>
</feature>
<accession>A0A9W4X8A6</accession>
<dbReference type="Proteomes" id="UP001153678">
    <property type="component" value="Unassembled WGS sequence"/>
</dbReference>
<name>A0A9W4X8A6_9GLOM</name>
<sequence length="100" mass="11793">LIPKQENDEFYREAFMATINGETSFSEHHEDSINEEIEWYSSRDKVLYFEAAKDKTHSGKLDQKWKGPYYIHQLLLNGSYKIRELDGRVLRTPVNGDLLK</sequence>
<dbReference type="AlphaFoldDB" id="A0A9W4X8A6"/>
<protein>
    <submittedName>
        <fullName evidence="1">7836_t:CDS:1</fullName>
    </submittedName>
</protein>
<proteinExistence type="predicted"/>
<evidence type="ECO:0000313" key="1">
    <source>
        <dbReference type="EMBL" id="CAI2193728.1"/>
    </source>
</evidence>
<dbReference type="OrthoDB" id="3341476at2759"/>
<comment type="caution">
    <text evidence="1">The sequence shown here is derived from an EMBL/GenBank/DDBJ whole genome shotgun (WGS) entry which is preliminary data.</text>
</comment>
<feature type="non-terminal residue" evidence="1">
    <location>
        <position position="1"/>
    </location>
</feature>
<evidence type="ECO:0000313" key="2">
    <source>
        <dbReference type="Proteomes" id="UP001153678"/>
    </source>
</evidence>
<gene>
    <name evidence="1" type="ORF">FWILDA_LOCUS16222</name>
</gene>